<dbReference type="Proteomes" id="UP001259572">
    <property type="component" value="Unassembled WGS sequence"/>
</dbReference>
<dbReference type="Gene3D" id="1.25.40.10">
    <property type="entry name" value="Tetratricopeptide repeat domain"/>
    <property type="match status" value="1"/>
</dbReference>
<gene>
    <name evidence="4" type="ORF">RQX22_17085</name>
</gene>
<proteinExistence type="predicted"/>
<feature type="domain" description="YaiO beta-barrel" evidence="3">
    <location>
        <begin position="143"/>
        <end position="290"/>
    </location>
</feature>
<evidence type="ECO:0000313" key="5">
    <source>
        <dbReference type="Proteomes" id="UP001259572"/>
    </source>
</evidence>
<dbReference type="InterPro" id="IPR030887">
    <property type="entry name" value="Beta-barrel_YaiO"/>
</dbReference>
<dbReference type="InterPro" id="IPR011990">
    <property type="entry name" value="TPR-like_helical_dom_sf"/>
</dbReference>
<comment type="caution">
    <text evidence="4">The sequence shown here is derived from an EMBL/GenBank/DDBJ whole genome shotgun (WGS) entry which is preliminary data.</text>
</comment>
<dbReference type="SUPFAM" id="SSF48452">
    <property type="entry name" value="TPR-like"/>
    <property type="match status" value="1"/>
</dbReference>
<organism evidence="4 5">
    <name type="scientific">Sphingosinicella rhizophila</name>
    <dbReference type="NCBI Taxonomy" id="3050082"/>
    <lineage>
        <taxon>Bacteria</taxon>
        <taxon>Pseudomonadati</taxon>
        <taxon>Pseudomonadota</taxon>
        <taxon>Alphaproteobacteria</taxon>
        <taxon>Sphingomonadales</taxon>
        <taxon>Sphingosinicellaceae</taxon>
        <taxon>Sphingosinicella</taxon>
    </lineage>
</organism>
<accession>A0ABU3QC08</accession>
<dbReference type="PROSITE" id="PS50005">
    <property type="entry name" value="TPR"/>
    <property type="match status" value="1"/>
</dbReference>
<feature type="repeat" description="TPR" evidence="1">
    <location>
        <begin position="56"/>
        <end position="89"/>
    </location>
</feature>
<dbReference type="NCBIfam" id="TIGR04390">
    <property type="entry name" value="OMP_YaiO_dom"/>
    <property type="match status" value="1"/>
</dbReference>
<feature type="chain" id="PRO_5046000472" evidence="2">
    <location>
        <begin position="20"/>
        <end position="366"/>
    </location>
</feature>
<reference evidence="4 5" key="1">
    <citation type="submission" date="2023-05" db="EMBL/GenBank/DDBJ databases">
        <authorList>
            <person name="Guo Y."/>
        </authorList>
    </citation>
    <scope>NUCLEOTIDE SEQUENCE [LARGE SCALE GENOMIC DNA]</scope>
    <source>
        <strain evidence="4 5">GR2756</strain>
    </source>
</reference>
<evidence type="ECO:0000256" key="2">
    <source>
        <dbReference type="SAM" id="SignalP"/>
    </source>
</evidence>
<dbReference type="Pfam" id="PF19413">
    <property type="entry name" value="YaiO"/>
    <property type="match status" value="1"/>
</dbReference>
<dbReference type="SMART" id="SM00028">
    <property type="entry name" value="TPR"/>
    <property type="match status" value="2"/>
</dbReference>
<keyword evidence="1" id="KW-0802">TPR repeat</keyword>
<evidence type="ECO:0000313" key="4">
    <source>
        <dbReference type="EMBL" id="MDT9600679.1"/>
    </source>
</evidence>
<sequence length="366" mass="39570">MTSWAAIAAAALLGSPAWAQDPADLYREGVAARYAGESEKAALLLGEVVEREPGNADAQLQLGLALLAMEKLDEAEAALQRTLAIAPDYVDARIALARVKLRQGDRSGALATLEPIDPANPEARILRSQLRGGDTGEGRLRLDLDLSYSALEGSQPDWKEGAFQIRYQASPRTALGGVAELSRRFGRTDFYGEARIDHRLGQGHSFYLSFGGTPDADFRPEWQIGAGASLRIRGGTNPTQLTMDGRQARYQAGNIQTINPGVEQYLANGRVWLTTRWINIFDENGTHESGWFVRGDVQASPIVRLFAGASDAPDTSEGVVVETFSLFGGLAFDLGKGRSLRLSLAHEDRDTGSDRLQVGLGIGTRF</sequence>
<dbReference type="InterPro" id="IPR019734">
    <property type="entry name" value="TPR_rpt"/>
</dbReference>
<dbReference type="RefSeq" id="WP_315728072.1">
    <property type="nucleotide sequence ID" value="NZ_JAVUPU010000011.1"/>
</dbReference>
<evidence type="ECO:0000259" key="3">
    <source>
        <dbReference type="Pfam" id="PF19413"/>
    </source>
</evidence>
<feature type="signal peptide" evidence="2">
    <location>
        <begin position="1"/>
        <end position="19"/>
    </location>
</feature>
<dbReference type="EMBL" id="JAVUPU010000011">
    <property type="protein sequence ID" value="MDT9600679.1"/>
    <property type="molecule type" value="Genomic_DNA"/>
</dbReference>
<evidence type="ECO:0000256" key="1">
    <source>
        <dbReference type="PROSITE-ProRule" id="PRU00339"/>
    </source>
</evidence>
<keyword evidence="5" id="KW-1185">Reference proteome</keyword>
<dbReference type="Pfam" id="PF14559">
    <property type="entry name" value="TPR_19"/>
    <property type="match status" value="1"/>
</dbReference>
<protein>
    <submittedName>
        <fullName evidence="4">YaiO family outer membrane beta-barrel protein</fullName>
    </submittedName>
</protein>
<name>A0ABU3QC08_9SPHN</name>
<keyword evidence="2" id="KW-0732">Signal</keyword>